<proteinExistence type="predicted"/>
<reference evidence="2 3" key="1">
    <citation type="submission" date="2017-05" db="EMBL/GenBank/DDBJ databases">
        <authorList>
            <person name="Varghese N."/>
            <person name="Submissions S."/>
        </authorList>
    </citation>
    <scope>NUCLEOTIDE SEQUENCE [LARGE SCALE GENOMIC DNA]</scope>
    <source>
        <strain evidence="2 3">DSM 46834</strain>
    </source>
</reference>
<sequence length="127" mass="13376">MALGSSGRIRHGRGVSREEAHRRTDARRRRTGQGPPGAGRPPDEGPARSRPPLCTLRTDRAAGTVCVRGHLDGLGAEFLGRIVAALRESGHRQVVVLLGSATVAEEARALLAGLARGLPAGHSLELR</sequence>
<dbReference type="Proteomes" id="UP000317484">
    <property type="component" value="Unassembled WGS sequence"/>
</dbReference>
<protein>
    <recommendedName>
        <fullName evidence="4">STAS domain-containing protein</fullName>
    </recommendedName>
</protein>
<evidence type="ECO:0000313" key="2">
    <source>
        <dbReference type="EMBL" id="SMO99525.1"/>
    </source>
</evidence>
<dbReference type="AlphaFoldDB" id="A0A521FTH5"/>
<keyword evidence="3" id="KW-1185">Reference proteome</keyword>
<accession>A0A521FTH5</accession>
<feature type="region of interest" description="Disordered" evidence="1">
    <location>
        <begin position="1"/>
        <end position="54"/>
    </location>
</feature>
<name>A0A521FTH5_9ACTN</name>
<gene>
    <name evidence="2" type="ORF">SAMN06273567_11733</name>
</gene>
<dbReference type="EMBL" id="FXTJ01000017">
    <property type="protein sequence ID" value="SMO99525.1"/>
    <property type="molecule type" value="Genomic_DNA"/>
</dbReference>
<organism evidence="2 3">
    <name type="scientific">Geodermatophilus aquaeductus</name>
    <dbReference type="NCBI Taxonomy" id="1564161"/>
    <lineage>
        <taxon>Bacteria</taxon>
        <taxon>Bacillati</taxon>
        <taxon>Actinomycetota</taxon>
        <taxon>Actinomycetes</taxon>
        <taxon>Geodermatophilales</taxon>
        <taxon>Geodermatophilaceae</taxon>
        <taxon>Geodermatophilus</taxon>
    </lineage>
</organism>
<evidence type="ECO:0000313" key="3">
    <source>
        <dbReference type="Proteomes" id="UP000317484"/>
    </source>
</evidence>
<evidence type="ECO:0008006" key="4">
    <source>
        <dbReference type="Google" id="ProtNLM"/>
    </source>
</evidence>
<evidence type="ECO:0000256" key="1">
    <source>
        <dbReference type="SAM" id="MobiDB-lite"/>
    </source>
</evidence>